<dbReference type="EMBL" id="PKHA01000008">
    <property type="protein sequence ID" value="PKY98369.1"/>
    <property type="molecule type" value="Genomic_DNA"/>
</dbReference>
<dbReference type="InterPro" id="IPR036156">
    <property type="entry name" value="Beta-gal/glucu_dom_sf"/>
</dbReference>
<dbReference type="GO" id="GO:0030246">
    <property type="term" value="F:carbohydrate binding"/>
    <property type="evidence" value="ECO:0007669"/>
    <property type="project" value="InterPro"/>
</dbReference>
<name>A0A2I1KRW3_9ACTO</name>
<dbReference type="Pfam" id="PF00703">
    <property type="entry name" value="Glyco_hydro_2"/>
    <property type="match status" value="1"/>
</dbReference>
<gene>
    <name evidence="10" type="ORF">CYJ26_08165</name>
</gene>
<accession>A0A2I1KRW3</accession>
<dbReference type="Pfam" id="PF02929">
    <property type="entry name" value="Bgal_small_N"/>
    <property type="match status" value="1"/>
</dbReference>
<dbReference type="Gene3D" id="2.70.98.10">
    <property type="match status" value="1"/>
</dbReference>
<keyword evidence="5 8" id="KW-0378">Hydrolase</keyword>
<evidence type="ECO:0000256" key="2">
    <source>
        <dbReference type="ARBA" id="ARBA00007401"/>
    </source>
</evidence>
<dbReference type="InterPro" id="IPR017853">
    <property type="entry name" value="GH"/>
</dbReference>
<dbReference type="InterPro" id="IPR023230">
    <property type="entry name" value="Glyco_hydro_2_CS"/>
</dbReference>
<dbReference type="SUPFAM" id="SSF49303">
    <property type="entry name" value="beta-Galactosidase/glucuronidase domain"/>
    <property type="match status" value="2"/>
</dbReference>
<dbReference type="AlphaFoldDB" id="A0A2I1KRW3"/>
<dbReference type="InterPro" id="IPR050347">
    <property type="entry name" value="Bact_Beta-galactosidase"/>
</dbReference>
<evidence type="ECO:0000256" key="4">
    <source>
        <dbReference type="ARBA" id="ARBA00013303"/>
    </source>
</evidence>
<evidence type="ECO:0000259" key="9">
    <source>
        <dbReference type="SMART" id="SM01038"/>
    </source>
</evidence>
<reference evidence="10 11" key="1">
    <citation type="submission" date="2017-12" db="EMBL/GenBank/DDBJ databases">
        <title>Phylogenetic diversity of female urinary microbiome.</title>
        <authorList>
            <person name="Thomas-White K."/>
            <person name="Wolfe A.J."/>
        </authorList>
    </citation>
    <scope>NUCLEOTIDE SEQUENCE [LARGE SCALE GENOMIC DNA]</scope>
    <source>
        <strain evidence="10 11">UMB0319</strain>
    </source>
</reference>
<dbReference type="PANTHER" id="PTHR46323:SF2">
    <property type="entry name" value="BETA-GALACTOSIDASE"/>
    <property type="match status" value="1"/>
</dbReference>
<dbReference type="Gene3D" id="2.60.40.10">
    <property type="entry name" value="Immunoglobulins"/>
    <property type="match status" value="2"/>
</dbReference>
<dbReference type="EC" id="3.2.1.23" evidence="3 8"/>
<dbReference type="Proteomes" id="UP000234778">
    <property type="component" value="Unassembled WGS sequence"/>
</dbReference>
<evidence type="ECO:0000256" key="6">
    <source>
        <dbReference type="ARBA" id="ARBA00023295"/>
    </source>
</evidence>
<comment type="catalytic activity">
    <reaction evidence="1 8">
        <text>Hydrolysis of terminal non-reducing beta-D-galactose residues in beta-D-galactosides.</text>
        <dbReference type="EC" id="3.2.1.23"/>
    </reaction>
</comment>
<evidence type="ECO:0000313" key="11">
    <source>
        <dbReference type="Proteomes" id="UP000234778"/>
    </source>
</evidence>
<evidence type="ECO:0000256" key="1">
    <source>
        <dbReference type="ARBA" id="ARBA00001412"/>
    </source>
</evidence>
<dbReference type="SUPFAM" id="SSF51445">
    <property type="entry name" value="(Trans)glycosidases"/>
    <property type="match status" value="1"/>
</dbReference>
<dbReference type="InterPro" id="IPR008979">
    <property type="entry name" value="Galactose-bd-like_sf"/>
</dbReference>
<organism evidence="10 11">
    <name type="scientific">Actinomyces urogenitalis</name>
    <dbReference type="NCBI Taxonomy" id="103621"/>
    <lineage>
        <taxon>Bacteria</taxon>
        <taxon>Bacillati</taxon>
        <taxon>Actinomycetota</taxon>
        <taxon>Actinomycetes</taxon>
        <taxon>Actinomycetales</taxon>
        <taxon>Actinomycetaceae</taxon>
        <taxon>Actinomyces</taxon>
    </lineage>
</organism>
<dbReference type="PANTHER" id="PTHR46323">
    <property type="entry name" value="BETA-GALACTOSIDASE"/>
    <property type="match status" value="1"/>
</dbReference>
<comment type="caution">
    <text evidence="10">The sequence shown here is derived from an EMBL/GenBank/DDBJ whole genome shotgun (WGS) entry which is preliminary data.</text>
</comment>
<dbReference type="InterPro" id="IPR004199">
    <property type="entry name" value="B-gal_small/dom_5"/>
</dbReference>
<dbReference type="SUPFAM" id="SSF49785">
    <property type="entry name" value="Galactose-binding domain-like"/>
    <property type="match status" value="1"/>
</dbReference>
<dbReference type="Pfam" id="PF02837">
    <property type="entry name" value="Glyco_hydro_2_N"/>
    <property type="match status" value="1"/>
</dbReference>
<protein>
    <recommendedName>
        <fullName evidence="4 8">Beta-galactosidase</fullName>
        <ecNumber evidence="3 8">3.2.1.23</ecNumber>
    </recommendedName>
    <alternativeName>
        <fullName evidence="7 8">Lactase</fullName>
    </alternativeName>
</protein>
<dbReference type="Gene3D" id="2.60.120.260">
    <property type="entry name" value="Galactose-binding domain-like"/>
    <property type="match status" value="1"/>
</dbReference>
<dbReference type="PROSITE" id="PS00719">
    <property type="entry name" value="GLYCOSYL_HYDROL_F2_1"/>
    <property type="match status" value="1"/>
</dbReference>
<dbReference type="InterPro" id="IPR014718">
    <property type="entry name" value="GH-type_carb-bd"/>
</dbReference>
<sequence length="995" mass="112317">MPCQRDWENPRVTHRHRLPPRADFQAFAPWEEAVAGAGRRSERVLSLNGQWRFHLLDSPLRVTDQLTSCLQEEWGSVEVPHMWQLDGFGKLQYTDEGFPFPVDPPHVPSDNPTGVYQRLFTYEPEQAGEQVLLHLGGVESYVEVYLNGSYVGMSKGSRLAAEFDLTGLVTLGPNLVVLCVAQFSDGTYLEDQDMWWASGVFRDVWVERRPPARLEDFTVTTHLVRERAQVDVACWTQGAARVECEIWDHGTLLAQGWCTSEGSVRLCVDAPRTWSPEDPYLYDLRLRVWDGQTQTEVVPYRLGLREITIRDGLMYLNGRYFMMHGVNRHDFDPRRGRAVSAERIRADLELMKRHNINAVRTSHYPNDPRFYEMCDELGLMVMAENDLETHGFALCGDLERLTDDPGWQPAFVDRIERHVVAQRNHASILIWSLGNESGDGCNIAAMYERAKALDPSRPVHYEEDRDGRIVDVVSTMYSRVSQMNDLGERPCGKPRVLCEYAHAMGNGPGGLSEYQEVFRRWPSIQGHFVWEWIDHGVLQVDEEGRQYYAYGGDFGDEPNNANFCIDGLVFPWLEPSPGLLEYKQVICPVGVELSDGQVRVTSRRWFTDLSDVELEVGLRDDGVLLASQRVRPGALLPGESLTLALSPELAARHARGEAILSASVWGTAIAGQAPCELGVFQQVLTPWSPATLTASSHEPVTVLSRGEHLDVERAGTRLTFDRVSGQLCSWQVDGIELLAGPPEVGLWSPVIDNHRREAETLWWPRNLHLMSRSLRQMSWHEAGDAVVVECRERIGTPSYDIAMTVDLRWTVRPDGGVELAVQGRAEGDYDDLIPRIGLTWTLSEDLREIEWYGRGPGESYPDSWTASPIGLWESDVESMLTPYVLPQGNGNHQDVRWVQARAGDGHGLQVRACSSDLLAFSAWPCTARDLDQARHLNDVPRRGPVTLNVDHKVLGLGSNSWGSEVLERYRLRFTDFSFRLMLEPVRGGHTDAAHH</sequence>
<dbReference type="PRINTS" id="PR00132">
    <property type="entry name" value="GLHYDRLASE2"/>
</dbReference>
<comment type="similarity">
    <text evidence="2 8">Belongs to the glycosyl hydrolase 2 family.</text>
</comment>
<dbReference type="GO" id="GO:0004565">
    <property type="term" value="F:beta-galactosidase activity"/>
    <property type="evidence" value="ECO:0007669"/>
    <property type="project" value="UniProtKB-EC"/>
</dbReference>
<dbReference type="Gene3D" id="3.20.20.80">
    <property type="entry name" value="Glycosidases"/>
    <property type="match status" value="1"/>
</dbReference>
<feature type="domain" description="Beta galactosidase small chain/" evidence="9">
    <location>
        <begin position="710"/>
        <end position="983"/>
    </location>
</feature>
<keyword evidence="6 8" id="KW-0326">Glycosidase</keyword>
<proteinExistence type="inferred from homology"/>
<evidence type="ECO:0000256" key="3">
    <source>
        <dbReference type="ARBA" id="ARBA00012756"/>
    </source>
</evidence>
<evidence type="ECO:0000256" key="5">
    <source>
        <dbReference type="ARBA" id="ARBA00022801"/>
    </source>
</evidence>
<dbReference type="InterPro" id="IPR006103">
    <property type="entry name" value="Glyco_hydro_2_cat"/>
</dbReference>
<dbReference type="GO" id="GO:0005990">
    <property type="term" value="P:lactose catabolic process"/>
    <property type="evidence" value="ECO:0007669"/>
    <property type="project" value="TreeGrafter"/>
</dbReference>
<dbReference type="InterPro" id="IPR023232">
    <property type="entry name" value="Glyco_hydro_2_AS"/>
</dbReference>
<evidence type="ECO:0000256" key="8">
    <source>
        <dbReference type="RuleBase" id="RU361154"/>
    </source>
</evidence>
<dbReference type="SUPFAM" id="SSF74650">
    <property type="entry name" value="Galactose mutarotase-like"/>
    <property type="match status" value="1"/>
</dbReference>
<dbReference type="InterPro" id="IPR006101">
    <property type="entry name" value="Glyco_hydro_2"/>
</dbReference>
<dbReference type="InterPro" id="IPR013783">
    <property type="entry name" value="Ig-like_fold"/>
</dbReference>
<evidence type="ECO:0000313" key="10">
    <source>
        <dbReference type="EMBL" id="PKY98369.1"/>
    </source>
</evidence>
<dbReference type="PROSITE" id="PS00608">
    <property type="entry name" value="GLYCOSYL_HYDROL_F2_2"/>
    <property type="match status" value="1"/>
</dbReference>
<dbReference type="GO" id="GO:0009341">
    <property type="term" value="C:beta-galactosidase complex"/>
    <property type="evidence" value="ECO:0007669"/>
    <property type="project" value="InterPro"/>
</dbReference>
<dbReference type="InterPro" id="IPR006102">
    <property type="entry name" value="Ig-like_GH2"/>
</dbReference>
<dbReference type="SMART" id="SM01038">
    <property type="entry name" value="Bgal_small_N"/>
    <property type="match status" value="1"/>
</dbReference>
<evidence type="ECO:0000256" key="7">
    <source>
        <dbReference type="ARBA" id="ARBA00032230"/>
    </source>
</evidence>
<dbReference type="InterPro" id="IPR006104">
    <property type="entry name" value="Glyco_hydro_2_N"/>
</dbReference>
<dbReference type="Pfam" id="PF02836">
    <property type="entry name" value="Glyco_hydro_2_C"/>
    <property type="match status" value="1"/>
</dbReference>
<dbReference type="InterPro" id="IPR011013">
    <property type="entry name" value="Gal_mutarotase_sf_dom"/>
</dbReference>